<dbReference type="PRINTS" id="PR00039">
    <property type="entry name" value="HTHLYSR"/>
</dbReference>
<evidence type="ECO:0000256" key="1">
    <source>
        <dbReference type="ARBA" id="ARBA00009437"/>
    </source>
</evidence>
<evidence type="ECO:0000259" key="5">
    <source>
        <dbReference type="PROSITE" id="PS50931"/>
    </source>
</evidence>
<dbReference type="Gene3D" id="1.10.10.10">
    <property type="entry name" value="Winged helix-like DNA-binding domain superfamily/Winged helix DNA-binding domain"/>
    <property type="match status" value="1"/>
</dbReference>
<keyword evidence="3" id="KW-0238">DNA-binding</keyword>
<evidence type="ECO:0000256" key="4">
    <source>
        <dbReference type="ARBA" id="ARBA00023163"/>
    </source>
</evidence>
<accession>A0A127Q6R4</accession>
<comment type="similarity">
    <text evidence="1">Belongs to the LysR transcriptional regulatory family.</text>
</comment>
<dbReference type="Pfam" id="PF03466">
    <property type="entry name" value="LysR_substrate"/>
    <property type="match status" value="1"/>
</dbReference>
<dbReference type="GO" id="GO:0000976">
    <property type="term" value="F:transcription cis-regulatory region binding"/>
    <property type="evidence" value="ECO:0007669"/>
    <property type="project" value="TreeGrafter"/>
</dbReference>
<dbReference type="OrthoDB" id="9786526at2"/>
<dbReference type="KEGG" id="cpra:CPter91_2991"/>
<sequence>MISCEANELLERNSQFFCNKANFLITFKQIQALYWTAELGGFDAAAEKLHTTRSAISKRIQEVEEMLGVELFDRSKRAAFLTPKGEEMRALAEELLRKQETLMERMTSQEILIGRLRIGVTDLTAMTWLANWTFQIRKEYPSISLDVQVVHPRELLDGLLTNKFEMVVSPVPFLDLRLTSHTIGNSEGVWACRRGLVPDSSNMELRDLRNHKLILHSYMVERFEAVAGSWLKEQGELVTDIEIKDWRMQQAGAQSNVIVTENLHSLIAMVMAGMGVGILPKYFITHLLDSRIVECLDSLPKLPPTAYSIVRRLENNNSLLEGVSNLAKKCCDFSSPYIAS</sequence>
<feature type="domain" description="HTH lysR-type" evidence="5">
    <location>
        <begin position="25"/>
        <end position="82"/>
    </location>
</feature>
<dbReference type="PATRIC" id="fig|279113.9.peg.2954"/>
<dbReference type="InterPro" id="IPR036388">
    <property type="entry name" value="WH-like_DNA-bd_sf"/>
</dbReference>
<evidence type="ECO:0000313" key="7">
    <source>
        <dbReference type="Proteomes" id="UP000074561"/>
    </source>
</evidence>
<gene>
    <name evidence="6" type="ORF">CPter91_2991</name>
</gene>
<dbReference type="PANTHER" id="PTHR30126">
    <property type="entry name" value="HTH-TYPE TRANSCRIPTIONAL REGULATOR"/>
    <property type="match status" value="1"/>
</dbReference>
<dbReference type="SUPFAM" id="SSF53850">
    <property type="entry name" value="Periplasmic binding protein-like II"/>
    <property type="match status" value="1"/>
</dbReference>
<dbReference type="PROSITE" id="PS50931">
    <property type="entry name" value="HTH_LYSR"/>
    <property type="match status" value="1"/>
</dbReference>
<dbReference type="Pfam" id="PF00126">
    <property type="entry name" value="HTH_1"/>
    <property type="match status" value="1"/>
</dbReference>
<dbReference type="PANTHER" id="PTHR30126:SF40">
    <property type="entry name" value="HTH-TYPE TRANSCRIPTIONAL REGULATOR GLTR"/>
    <property type="match status" value="1"/>
</dbReference>
<dbReference type="EMBL" id="CP013234">
    <property type="protein sequence ID" value="AMP05332.1"/>
    <property type="molecule type" value="Genomic_DNA"/>
</dbReference>
<dbReference type="GO" id="GO:0003700">
    <property type="term" value="F:DNA-binding transcription factor activity"/>
    <property type="evidence" value="ECO:0007669"/>
    <property type="project" value="InterPro"/>
</dbReference>
<dbReference type="SUPFAM" id="SSF46785">
    <property type="entry name" value="Winged helix' DNA-binding domain"/>
    <property type="match status" value="1"/>
</dbReference>
<protein>
    <submittedName>
        <fullName evidence="6">Bacterial regulatory helix-turn-helix, lysR family protein</fullName>
    </submittedName>
</protein>
<dbReference type="InterPro" id="IPR036390">
    <property type="entry name" value="WH_DNA-bd_sf"/>
</dbReference>
<keyword evidence="4" id="KW-0804">Transcription</keyword>
<dbReference type="AlphaFoldDB" id="A0A127Q6R4"/>
<keyword evidence="2" id="KW-0805">Transcription regulation</keyword>
<reference evidence="6 7" key="1">
    <citation type="submission" date="2015-11" db="EMBL/GenBank/DDBJ databases">
        <title>Exploring the genomic traits of fungus-feeding bacterial genus Collimonas.</title>
        <authorList>
            <person name="Song C."/>
            <person name="Schmidt R."/>
            <person name="de Jager V."/>
            <person name="Krzyzanowska D."/>
            <person name="Jongedijk E."/>
            <person name="Cankar K."/>
            <person name="Beekwilder J."/>
            <person name="van Veen A."/>
            <person name="de Boer W."/>
            <person name="van Veen J.A."/>
            <person name="Garbeva P."/>
        </authorList>
    </citation>
    <scope>NUCLEOTIDE SEQUENCE [LARGE SCALE GENOMIC DNA]</scope>
    <source>
        <strain evidence="6 7">Ter91</strain>
    </source>
</reference>
<dbReference type="CDD" id="cd05466">
    <property type="entry name" value="PBP2_LTTR_substrate"/>
    <property type="match status" value="1"/>
</dbReference>
<evidence type="ECO:0000313" key="6">
    <source>
        <dbReference type="EMBL" id="AMP05332.1"/>
    </source>
</evidence>
<name>A0A127Q6R4_9BURK</name>
<organism evidence="6 7">
    <name type="scientific">Collimonas pratensis</name>
    <dbReference type="NCBI Taxonomy" id="279113"/>
    <lineage>
        <taxon>Bacteria</taxon>
        <taxon>Pseudomonadati</taxon>
        <taxon>Pseudomonadota</taxon>
        <taxon>Betaproteobacteria</taxon>
        <taxon>Burkholderiales</taxon>
        <taxon>Oxalobacteraceae</taxon>
        <taxon>Collimonas</taxon>
    </lineage>
</organism>
<dbReference type="InterPro" id="IPR000847">
    <property type="entry name" value="LysR_HTH_N"/>
</dbReference>
<dbReference type="InterPro" id="IPR005119">
    <property type="entry name" value="LysR_subst-bd"/>
</dbReference>
<proteinExistence type="inferred from homology"/>
<dbReference type="Proteomes" id="UP000074561">
    <property type="component" value="Chromosome"/>
</dbReference>
<dbReference type="RefSeq" id="WP_082792834.1">
    <property type="nucleotide sequence ID" value="NZ_CP013234.1"/>
</dbReference>
<dbReference type="STRING" id="279113.CPter91_2991"/>
<evidence type="ECO:0000256" key="2">
    <source>
        <dbReference type="ARBA" id="ARBA00023015"/>
    </source>
</evidence>
<evidence type="ECO:0000256" key="3">
    <source>
        <dbReference type="ARBA" id="ARBA00023125"/>
    </source>
</evidence>
<dbReference type="Gene3D" id="3.40.190.10">
    <property type="entry name" value="Periplasmic binding protein-like II"/>
    <property type="match status" value="2"/>
</dbReference>